<dbReference type="Proteomes" id="UP000183995">
    <property type="component" value="Unassembled WGS sequence"/>
</dbReference>
<dbReference type="Pfam" id="PF00528">
    <property type="entry name" value="BPD_transp_1"/>
    <property type="match status" value="1"/>
</dbReference>
<evidence type="ECO:0000313" key="7">
    <source>
        <dbReference type="EMBL" id="SHH65596.1"/>
    </source>
</evidence>
<dbReference type="EMBL" id="FQXV01000001">
    <property type="protein sequence ID" value="SHH65596.1"/>
    <property type="molecule type" value="Genomic_DNA"/>
</dbReference>
<dbReference type="RefSeq" id="WP_073076168.1">
    <property type="nucleotide sequence ID" value="NZ_FQXV01000001.1"/>
</dbReference>
<dbReference type="InterPro" id="IPR000515">
    <property type="entry name" value="MetI-like"/>
</dbReference>
<evidence type="ECO:0000256" key="2">
    <source>
        <dbReference type="ARBA" id="ARBA00022692"/>
    </source>
</evidence>
<proteinExistence type="inferred from homology"/>
<evidence type="ECO:0000256" key="5">
    <source>
        <dbReference type="RuleBase" id="RU363032"/>
    </source>
</evidence>
<comment type="subcellular location">
    <subcellularLocation>
        <location evidence="5">Cell membrane</location>
        <topology evidence="5">Multi-pass membrane protein</topology>
    </subcellularLocation>
    <subcellularLocation>
        <location evidence="1">Membrane</location>
        <topology evidence="1">Multi-pass membrane protein</topology>
    </subcellularLocation>
</comment>
<feature type="transmembrane region" description="Helical" evidence="5">
    <location>
        <begin position="106"/>
        <end position="132"/>
    </location>
</feature>
<dbReference type="PANTHER" id="PTHR43759">
    <property type="entry name" value="TREHALOSE TRANSPORT SYSTEM PERMEASE PROTEIN SUGA"/>
    <property type="match status" value="1"/>
</dbReference>
<feature type="transmembrane region" description="Helical" evidence="5">
    <location>
        <begin position="12"/>
        <end position="31"/>
    </location>
</feature>
<dbReference type="InterPro" id="IPR052730">
    <property type="entry name" value="Sugar_ABC_transporter"/>
</dbReference>
<reference evidence="7 8" key="1">
    <citation type="submission" date="2016-11" db="EMBL/GenBank/DDBJ databases">
        <authorList>
            <person name="Jaros S."/>
            <person name="Januszkiewicz K."/>
            <person name="Wedrychowicz H."/>
        </authorList>
    </citation>
    <scope>NUCLEOTIDE SEQUENCE [LARGE SCALE GENOMIC DNA]</scope>
    <source>
        <strain evidence="7 8">DSM 10068</strain>
    </source>
</reference>
<feature type="domain" description="ABC transmembrane type-1" evidence="6">
    <location>
        <begin position="63"/>
        <end position="275"/>
    </location>
</feature>
<keyword evidence="3 5" id="KW-1133">Transmembrane helix</keyword>
<comment type="similarity">
    <text evidence="5">Belongs to the binding-protein-dependent transport system permease family.</text>
</comment>
<evidence type="ECO:0000259" key="6">
    <source>
        <dbReference type="PROSITE" id="PS50928"/>
    </source>
</evidence>
<dbReference type="STRING" id="1123282.SAMN02745823_00646"/>
<dbReference type="OrthoDB" id="9785836at2"/>
<dbReference type="GO" id="GO:0005886">
    <property type="term" value="C:plasma membrane"/>
    <property type="evidence" value="ECO:0007669"/>
    <property type="project" value="UniProtKB-SubCell"/>
</dbReference>
<protein>
    <submittedName>
        <fullName evidence="7">Putative spermidine/putrescine transport system permease protein</fullName>
    </submittedName>
</protein>
<keyword evidence="2 5" id="KW-0812">Transmembrane</keyword>
<feature type="transmembrane region" description="Helical" evidence="5">
    <location>
        <begin position="196"/>
        <end position="221"/>
    </location>
</feature>
<dbReference type="Gene3D" id="1.10.3720.10">
    <property type="entry name" value="MetI-like"/>
    <property type="match status" value="1"/>
</dbReference>
<name>A0A1M5URQ1_9FIRM</name>
<feature type="transmembrane region" description="Helical" evidence="5">
    <location>
        <begin position="152"/>
        <end position="175"/>
    </location>
</feature>
<dbReference type="CDD" id="cd06261">
    <property type="entry name" value="TM_PBP2"/>
    <property type="match status" value="1"/>
</dbReference>
<evidence type="ECO:0000256" key="3">
    <source>
        <dbReference type="ARBA" id="ARBA00022989"/>
    </source>
</evidence>
<dbReference type="GO" id="GO:0055085">
    <property type="term" value="P:transmembrane transport"/>
    <property type="evidence" value="ECO:0007669"/>
    <property type="project" value="InterPro"/>
</dbReference>
<dbReference type="PROSITE" id="PS50928">
    <property type="entry name" value="ABC_TM1"/>
    <property type="match status" value="1"/>
</dbReference>
<keyword evidence="4 5" id="KW-0472">Membrane</keyword>
<feature type="transmembrane region" description="Helical" evidence="5">
    <location>
        <begin position="256"/>
        <end position="276"/>
    </location>
</feature>
<keyword evidence="8" id="KW-1185">Reference proteome</keyword>
<evidence type="ECO:0000256" key="4">
    <source>
        <dbReference type="ARBA" id="ARBA00023136"/>
    </source>
</evidence>
<feature type="transmembrane region" description="Helical" evidence="5">
    <location>
        <begin position="67"/>
        <end position="94"/>
    </location>
</feature>
<dbReference type="AlphaFoldDB" id="A0A1M5URQ1"/>
<dbReference type="PANTHER" id="PTHR43759:SF1">
    <property type="entry name" value="GLUCOSE IMPORT SYSTEM PERMEASE PROTEIN GLCT"/>
    <property type="match status" value="1"/>
</dbReference>
<dbReference type="InterPro" id="IPR035906">
    <property type="entry name" value="MetI-like_sf"/>
</dbReference>
<accession>A0A1M5URQ1</accession>
<evidence type="ECO:0000256" key="1">
    <source>
        <dbReference type="ARBA" id="ARBA00004141"/>
    </source>
</evidence>
<gene>
    <name evidence="7" type="ORF">SAMN02745823_00646</name>
</gene>
<keyword evidence="5" id="KW-0813">Transport</keyword>
<evidence type="ECO:0000313" key="8">
    <source>
        <dbReference type="Proteomes" id="UP000183995"/>
    </source>
</evidence>
<dbReference type="SUPFAM" id="SSF161098">
    <property type="entry name" value="MetI-like"/>
    <property type="match status" value="1"/>
</dbReference>
<sequence length="292" mass="32102">MSYSKLKICLMLLPLSILMAVFFIGLINGVMESFGVFPAAGLTKLTFSYYQEVFQDSGLTASLLLSLYISLTASVFAVAAGVLVSTAATVGGLARSKFFQIVKLPVIVPHTVCALLMLNLFSQSGLLARIAFQIGLIQNQEEFLSIMFDKNSFGIILAYLWKEIPFVILVVVTVMANINGSLGEAAQNLGASKWKVFINVTLPLCLPSIATSFIIIFAYSFGAYELPFLLGATQPKALPVQAYVEYIYPDLAHRPYAMVLNSIMIVFTVFISYFYYRLESRLKRTGGKNEPA</sequence>
<organism evidence="7 8">
    <name type="scientific">Sporobacter termitidis DSM 10068</name>
    <dbReference type="NCBI Taxonomy" id="1123282"/>
    <lineage>
        <taxon>Bacteria</taxon>
        <taxon>Bacillati</taxon>
        <taxon>Bacillota</taxon>
        <taxon>Clostridia</taxon>
        <taxon>Eubacteriales</taxon>
        <taxon>Oscillospiraceae</taxon>
        <taxon>Sporobacter</taxon>
    </lineage>
</organism>